<evidence type="ECO:0000256" key="3">
    <source>
        <dbReference type="RuleBase" id="RU361235"/>
    </source>
</evidence>
<dbReference type="OrthoDB" id="408631at2759"/>
<dbReference type="AlphaFoldDB" id="A0A8E2B153"/>
<dbReference type="EC" id="3.1.1.-" evidence="3"/>
<evidence type="ECO:0000259" key="4">
    <source>
        <dbReference type="Pfam" id="PF00135"/>
    </source>
</evidence>
<dbReference type="InterPro" id="IPR019826">
    <property type="entry name" value="Carboxylesterase_B_AS"/>
</dbReference>
<dbReference type="EMBL" id="KV722363">
    <property type="protein sequence ID" value="OCH92824.1"/>
    <property type="molecule type" value="Genomic_DNA"/>
</dbReference>
<sequence length="484" mass="52650">MRSFLNRLAFFILYWEAVLSVPSPRTAAPTVVLDQGTFTGVTDGTSNKFLGIPFAQPPVGDLRFQLPVPNDPYNGTFDATAFGGFQRGSSSTYDGSGIVKRSVELDEPIVYVSMDYRMSAYGFLASQEVKDAGLGNFGLWDQRQALQWIQMYISAFGGDPSKVTLWGESAGAISVAMQLLANAGDPAGLFRAAVMESGSPIPVGDITHGQEYYDALLSETGCTGSADTLECLRQLPFDTLKAAVDQSPDIFSPQSLNLAWLPRVDGIFLTDAPQQLMLQGNVAAVPIISGDCDDEGTLFTLSLLNITDQEELEDYISSNYFPTVPDTVDVLTPLLEAYPDDVADGSPFRTGQANALTPEFKRLATIQGDLVFQAPRRFFLQQQSGIQAHSVSKRLKDIPILGSFHGSDLLNFYGPYDARDYLINFVNNLDPNGQDLLSWPPYSTASPSLLTMLDGNGTSLNITEDTYRADGINLLTNLSLQFPL</sequence>
<evidence type="ECO:0000256" key="1">
    <source>
        <dbReference type="ARBA" id="ARBA00005964"/>
    </source>
</evidence>
<feature type="chain" id="PRO_5034644203" description="Carboxylic ester hydrolase" evidence="3">
    <location>
        <begin position="21"/>
        <end position="484"/>
    </location>
</feature>
<dbReference type="InterPro" id="IPR002018">
    <property type="entry name" value="CarbesteraseB"/>
</dbReference>
<dbReference type="Proteomes" id="UP000250043">
    <property type="component" value="Unassembled WGS sequence"/>
</dbReference>
<evidence type="ECO:0000256" key="2">
    <source>
        <dbReference type="ARBA" id="ARBA00022801"/>
    </source>
</evidence>
<accession>A0A8E2B153</accession>
<protein>
    <recommendedName>
        <fullName evidence="3">Carboxylic ester hydrolase</fullName>
        <ecNumber evidence="3">3.1.1.-</ecNumber>
    </recommendedName>
</protein>
<keyword evidence="3" id="KW-0732">Signal</keyword>
<dbReference type="PANTHER" id="PTHR11559">
    <property type="entry name" value="CARBOXYLESTERASE"/>
    <property type="match status" value="1"/>
</dbReference>
<dbReference type="InterPro" id="IPR050309">
    <property type="entry name" value="Type-B_Carboxylest/Lipase"/>
</dbReference>
<name>A0A8E2B153_9APHY</name>
<organism evidence="5 6">
    <name type="scientific">Obba rivulosa</name>
    <dbReference type="NCBI Taxonomy" id="1052685"/>
    <lineage>
        <taxon>Eukaryota</taxon>
        <taxon>Fungi</taxon>
        <taxon>Dikarya</taxon>
        <taxon>Basidiomycota</taxon>
        <taxon>Agaricomycotina</taxon>
        <taxon>Agaricomycetes</taxon>
        <taxon>Polyporales</taxon>
        <taxon>Gelatoporiaceae</taxon>
        <taxon>Obba</taxon>
    </lineage>
</organism>
<feature type="domain" description="Carboxylesterase type B" evidence="4">
    <location>
        <begin position="83"/>
        <end position="328"/>
    </location>
</feature>
<evidence type="ECO:0000313" key="5">
    <source>
        <dbReference type="EMBL" id="OCH92824.1"/>
    </source>
</evidence>
<gene>
    <name evidence="5" type="ORF">OBBRIDRAFT_833108</name>
</gene>
<dbReference type="InterPro" id="IPR029058">
    <property type="entry name" value="AB_hydrolase_fold"/>
</dbReference>
<comment type="similarity">
    <text evidence="1 3">Belongs to the type-B carboxylesterase/lipase family.</text>
</comment>
<keyword evidence="2 3" id="KW-0378">Hydrolase</keyword>
<dbReference type="Pfam" id="PF00135">
    <property type="entry name" value="COesterase"/>
    <property type="match status" value="1"/>
</dbReference>
<reference evidence="5 6" key="1">
    <citation type="submission" date="2016-07" db="EMBL/GenBank/DDBJ databases">
        <title>Draft genome of the white-rot fungus Obba rivulosa 3A-2.</title>
        <authorList>
            <consortium name="DOE Joint Genome Institute"/>
            <person name="Miettinen O."/>
            <person name="Riley R."/>
            <person name="Acob R."/>
            <person name="Barry K."/>
            <person name="Cullen D."/>
            <person name="De Vries R."/>
            <person name="Hainaut M."/>
            <person name="Hatakka A."/>
            <person name="Henrissat B."/>
            <person name="Hilden K."/>
            <person name="Kuo R."/>
            <person name="Labutti K."/>
            <person name="Lipzen A."/>
            <person name="Makela M.R."/>
            <person name="Sandor L."/>
            <person name="Spatafora J.W."/>
            <person name="Grigoriev I.V."/>
            <person name="Hibbett D.S."/>
        </authorList>
    </citation>
    <scope>NUCLEOTIDE SEQUENCE [LARGE SCALE GENOMIC DNA]</scope>
    <source>
        <strain evidence="5 6">3A-2</strain>
    </source>
</reference>
<dbReference type="GO" id="GO:0016787">
    <property type="term" value="F:hydrolase activity"/>
    <property type="evidence" value="ECO:0007669"/>
    <property type="project" value="UniProtKB-KW"/>
</dbReference>
<dbReference type="SUPFAM" id="SSF53474">
    <property type="entry name" value="alpha/beta-Hydrolases"/>
    <property type="match status" value="1"/>
</dbReference>
<dbReference type="Gene3D" id="3.40.50.1820">
    <property type="entry name" value="alpha/beta hydrolase"/>
    <property type="match status" value="2"/>
</dbReference>
<proteinExistence type="inferred from homology"/>
<evidence type="ECO:0000313" key="6">
    <source>
        <dbReference type="Proteomes" id="UP000250043"/>
    </source>
</evidence>
<feature type="signal peptide" evidence="3">
    <location>
        <begin position="1"/>
        <end position="20"/>
    </location>
</feature>
<keyword evidence="6" id="KW-1185">Reference proteome</keyword>
<dbReference type="PROSITE" id="PS00122">
    <property type="entry name" value="CARBOXYLESTERASE_B_1"/>
    <property type="match status" value="1"/>
</dbReference>